<dbReference type="PATRIC" id="fig|47500.8.peg.3626"/>
<evidence type="ECO:0000256" key="1">
    <source>
        <dbReference type="SAM" id="MobiDB-lite"/>
    </source>
</evidence>
<feature type="region of interest" description="Disordered" evidence="1">
    <location>
        <begin position="121"/>
        <end position="159"/>
    </location>
</feature>
<reference evidence="3 5" key="1">
    <citation type="submission" date="2015-07" db="EMBL/GenBank/DDBJ databases">
        <title>Fjat-14205 dsm 2895.</title>
        <authorList>
            <person name="Liu B."/>
            <person name="Wang J."/>
            <person name="Zhu Y."/>
            <person name="Liu G."/>
            <person name="Chen Q."/>
            <person name="Chen Z."/>
            <person name="Lan J."/>
            <person name="Che J."/>
            <person name="Ge C."/>
            <person name="Shi H."/>
            <person name="Pan Z."/>
            <person name="Liu X."/>
        </authorList>
    </citation>
    <scope>NUCLEOTIDE SEQUENCE [LARGE SCALE GENOMIC DNA]</scope>
    <source>
        <strain evidence="3 5">DSM 2895</strain>
    </source>
</reference>
<dbReference type="RefSeq" id="WP_043068177.1">
    <property type="nucleotide sequence ID" value="NZ_BJOA01000005.1"/>
</dbReference>
<organism evidence="3 5">
    <name type="scientific">Aneurinibacillus migulanus</name>
    <name type="common">Bacillus migulanus</name>
    <dbReference type="NCBI Taxonomy" id="47500"/>
    <lineage>
        <taxon>Bacteria</taxon>
        <taxon>Bacillati</taxon>
        <taxon>Bacillota</taxon>
        <taxon>Bacilli</taxon>
        <taxon>Bacillales</taxon>
        <taxon>Paenibacillaceae</taxon>
        <taxon>Aneurinibacillus group</taxon>
        <taxon>Aneurinibacillus</taxon>
    </lineage>
</organism>
<proteinExistence type="predicted"/>
<protein>
    <recommendedName>
        <fullName evidence="7">Gas vesicle protein</fullName>
    </recommendedName>
</protein>
<feature type="transmembrane region" description="Helical" evidence="2">
    <location>
        <begin position="53"/>
        <end position="71"/>
    </location>
</feature>
<sequence>MSNNTNNISANSYNWYEDASVGRAERTNMVEDARSTDWAQAEKRAAKKSMNKLIWGTVAGGVLGATAVILADKATREDVFRSTAKAKDKTMELMSSTLSNPNELMDRIEDASNRVAEMAEDAKENMRNATSETSRESEMPSTTTINYMNDNITSDRYRN</sequence>
<gene>
    <name evidence="3" type="ORF">AF333_25275</name>
    <name evidence="4" type="ORF">SAMN04487909_101542</name>
</gene>
<keyword evidence="2" id="KW-0812">Transmembrane</keyword>
<evidence type="ECO:0000313" key="5">
    <source>
        <dbReference type="Proteomes" id="UP000037269"/>
    </source>
</evidence>
<accession>A0A0D1XIT3</accession>
<evidence type="ECO:0000313" key="4">
    <source>
        <dbReference type="EMBL" id="SDI09865.1"/>
    </source>
</evidence>
<evidence type="ECO:0008006" key="7">
    <source>
        <dbReference type="Google" id="ProtNLM"/>
    </source>
</evidence>
<dbReference type="EMBL" id="LGUG01000004">
    <property type="protein sequence ID" value="KON98250.1"/>
    <property type="molecule type" value="Genomic_DNA"/>
</dbReference>
<keyword evidence="5" id="KW-1185">Reference proteome</keyword>
<feature type="compositionally biased region" description="Polar residues" evidence="1">
    <location>
        <begin position="139"/>
        <end position="152"/>
    </location>
</feature>
<keyword evidence="2" id="KW-1133">Transmembrane helix</keyword>
<dbReference type="Proteomes" id="UP000037269">
    <property type="component" value="Unassembled WGS sequence"/>
</dbReference>
<dbReference type="Proteomes" id="UP000182836">
    <property type="component" value="Unassembled WGS sequence"/>
</dbReference>
<name>A0A0D1XIT3_ANEMI</name>
<keyword evidence="2" id="KW-0472">Membrane</keyword>
<dbReference type="AlphaFoldDB" id="A0A0D1XIT3"/>
<evidence type="ECO:0000313" key="3">
    <source>
        <dbReference type="EMBL" id="KON98250.1"/>
    </source>
</evidence>
<evidence type="ECO:0000313" key="6">
    <source>
        <dbReference type="Proteomes" id="UP000182836"/>
    </source>
</evidence>
<dbReference type="GeneID" id="42308438"/>
<reference evidence="4 6" key="2">
    <citation type="submission" date="2016-10" db="EMBL/GenBank/DDBJ databases">
        <authorList>
            <person name="de Groot N.N."/>
        </authorList>
    </citation>
    <scope>NUCLEOTIDE SEQUENCE [LARGE SCALE GENOMIC DNA]</scope>
    <source>
        <strain evidence="4 6">DSM 2895</strain>
    </source>
</reference>
<evidence type="ECO:0000256" key="2">
    <source>
        <dbReference type="SAM" id="Phobius"/>
    </source>
</evidence>
<dbReference type="EMBL" id="FNED01000001">
    <property type="protein sequence ID" value="SDI09865.1"/>
    <property type="molecule type" value="Genomic_DNA"/>
</dbReference>
<dbReference type="OrthoDB" id="9966062at2"/>